<name>A0A126T322_9GAMM</name>
<feature type="transmembrane region" description="Helical" evidence="6">
    <location>
        <begin position="361"/>
        <end position="381"/>
    </location>
</feature>
<keyword evidence="4 6" id="KW-1133">Transmembrane helix</keyword>
<dbReference type="PANTHER" id="PTHR30250:SF11">
    <property type="entry name" value="O-ANTIGEN TRANSPORTER-RELATED"/>
    <property type="match status" value="1"/>
</dbReference>
<keyword evidence="2" id="KW-1003">Cell membrane</keyword>
<keyword evidence="3 6" id="KW-0812">Transmembrane</keyword>
<accession>A0A126T322</accession>
<sequence>MSKIRKDVLYSVIDQGLISASNLGIGLLLINFSSKEQYGYYGIGFSTILLAIGVMNALVTCQMTVNLPQKEPDDKKRYCYSMLLVQNLILLPFWALFQAFVLAAYYLSMIPFDLSIFMSVTGFSLASSVFHAFFRSYYYTILSSLKVMIIDIINTIVIFAALAAAIILGLKHLHIWAIGAYGFGALIAGLSGLMLSGISQRVRFSIVRGALHEAWAHGKWALGGVVVTWLQSQGYVAMLTILSTAESVAEANAAKLFLAPANLISTGLSSVFVPRLAILRGDNEHHELIQMARKMLALIVVITASITLISYVIKDEVIERFFSKEYSDIGGLVLLWGVVFILQSIRSNASIVLIAYKKFRVITLCNTVTAILTILSGYFLIRTYGMPGSIIALASAEALLAIMLWLAFRSYKIERV</sequence>
<evidence type="ECO:0000256" key="2">
    <source>
        <dbReference type="ARBA" id="ARBA00022475"/>
    </source>
</evidence>
<dbReference type="EMBL" id="CP014476">
    <property type="protein sequence ID" value="AMK76458.1"/>
    <property type="molecule type" value="Genomic_DNA"/>
</dbReference>
<feature type="transmembrane region" description="Helical" evidence="6">
    <location>
        <begin position="114"/>
        <end position="134"/>
    </location>
</feature>
<keyword evidence="8" id="KW-1185">Reference proteome</keyword>
<proteinExistence type="predicted"/>
<evidence type="ECO:0008006" key="9">
    <source>
        <dbReference type="Google" id="ProtNLM"/>
    </source>
</evidence>
<evidence type="ECO:0000256" key="3">
    <source>
        <dbReference type="ARBA" id="ARBA00022692"/>
    </source>
</evidence>
<evidence type="ECO:0000256" key="6">
    <source>
        <dbReference type="SAM" id="Phobius"/>
    </source>
</evidence>
<dbReference type="Proteomes" id="UP000030512">
    <property type="component" value="Chromosome"/>
</dbReference>
<feature type="transmembrane region" description="Helical" evidence="6">
    <location>
        <begin position="175"/>
        <end position="199"/>
    </location>
</feature>
<feature type="transmembrane region" description="Helical" evidence="6">
    <location>
        <begin position="387"/>
        <end position="408"/>
    </location>
</feature>
<keyword evidence="5 6" id="KW-0472">Membrane</keyword>
<comment type="subcellular location">
    <subcellularLocation>
        <location evidence="1">Cell membrane</location>
        <topology evidence="1">Multi-pass membrane protein</topology>
    </subcellularLocation>
</comment>
<feature type="transmembrane region" description="Helical" evidence="6">
    <location>
        <begin position="12"/>
        <end position="32"/>
    </location>
</feature>
<dbReference type="InterPro" id="IPR050833">
    <property type="entry name" value="Poly_Biosynth_Transport"/>
</dbReference>
<feature type="transmembrane region" description="Helical" evidence="6">
    <location>
        <begin position="254"/>
        <end position="274"/>
    </location>
</feature>
<evidence type="ECO:0000256" key="4">
    <source>
        <dbReference type="ARBA" id="ARBA00022989"/>
    </source>
</evidence>
<evidence type="ECO:0000313" key="8">
    <source>
        <dbReference type="Proteomes" id="UP000030512"/>
    </source>
</evidence>
<feature type="transmembrane region" description="Helical" evidence="6">
    <location>
        <begin position="146"/>
        <end position="169"/>
    </location>
</feature>
<feature type="transmembrane region" description="Helical" evidence="6">
    <location>
        <begin position="333"/>
        <end position="354"/>
    </location>
</feature>
<reference evidence="7 8" key="1">
    <citation type="journal article" date="2015" name="Environ. Microbiol.">
        <title>Methane oxidation coupled to nitrate reduction under hypoxia by the Gammaproteobacterium Methylomonas denitrificans, sp. nov. type strain FJG1.</title>
        <authorList>
            <person name="Kits K.D."/>
            <person name="Klotz M.G."/>
            <person name="Stein L.Y."/>
        </authorList>
    </citation>
    <scope>NUCLEOTIDE SEQUENCE [LARGE SCALE GENOMIC DNA]</scope>
    <source>
        <strain evidence="7 8">FJG1</strain>
    </source>
</reference>
<dbReference type="KEGG" id="mdn:JT25_008125"/>
<evidence type="ECO:0000256" key="5">
    <source>
        <dbReference type="ARBA" id="ARBA00023136"/>
    </source>
</evidence>
<feature type="transmembrane region" description="Helical" evidence="6">
    <location>
        <begin position="80"/>
        <end position="108"/>
    </location>
</feature>
<dbReference type="GO" id="GO:0005886">
    <property type="term" value="C:plasma membrane"/>
    <property type="evidence" value="ECO:0007669"/>
    <property type="project" value="UniProtKB-SubCell"/>
</dbReference>
<dbReference type="AlphaFoldDB" id="A0A126T322"/>
<protein>
    <recommendedName>
        <fullName evidence="9">Polysaccharide biosynthesis protein C-terminal domain-containing protein</fullName>
    </recommendedName>
</protein>
<feature type="transmembrane region" description="Helical" evidence="6">
    <location>
        <begin position="220"/>
        <end position="242"/>
    </location>
</feature>
<dbReference type="PANTHER" id="PTHR30250">
    <property type="entry name" value="PST FAMILY PREDICTED COLANIC ACID TRANSPORTER"/>
    <property type="match status" value="1"/>
</dbReference>
<feature type="transmembrane region" description="Helical" evidence="6">
    <location>
        <begin position="295"/>
        <end position="313"/>
    </location>
</feature>
<dbReference type="OrthoDB" id="8776838at2"/>
<organism evidence="7 8">
    <name type="scientific">Methylomonas denitrificans</name>
    <dbReference type="NCBI Taxonomy" id="1538553"/>
    <lineage>
        <taxon>Bacteria</taxon>
        <taxon>Pseudomonadati</taxon>
        <taxon>Pseudomonadota</taxon>
        <taxon>Gammaproteobacteria</taxon>
        <taxon>Methylococcales</taxon>
        <taxon>Methylococcaceae</taxon>
        <taxon>Methylomonas</taxon>
    </lineage>
</organism>
<evidence type="ECO:0000313" key="7">
    <source>
        <dbReference type="EMBL" id="AMK76458.1"/>
    </source>
</evidence>
<dbReference type="STRING" id="1538553.JT25_008125"/>
<evidence type="ECO:0000256" key="1">
    <source>
        <dbReference type="ARBA" id="ARBA00004651"/>
    </source>
</evidence>
<gene>
    <name evidence="7" type="ORF">JT25_008125</name>
</gene>
<dbReference type="RefSeq" id="WP_062328229.1">
    <property type="nucleotide sequence ID" value="NZ_CP014476.1"/>
</dbReference>
<feature type="transmembrane region" description="Helical" evidence="6">
    <location>
        <begin position="38"/>
        <end position="59"/>
    </location>
</feature>